<sequence>MRFVNSTDESLLAYYESVRKQVAADSRIGGPYRLIGDRAKQYAQELQAEMRRRELRFTPIEWPH</sequence>
<gene>
    <name evidence="1" type="ORF">JQ619_23885</name>
</gene>
<dbReference type="Proteomes" id="UP001314635">
    <property type="component" value="Unassembled WGS sequence"/>
</dbReference>
<comment type="caution">
    <text evidence="1">The sequence shown here is derived from an EMBL/GenBank/DDBJ whole genome shotgun (WGS) entry which is preliminary data.</text>
</comment>
<reference evidence="2" key="1">
    <citation type="journal article" date="2021" name="ISME J.">
        <title>Evolutionary origin and ecological implication of a unique nif island in free-living Bradyrhizobium lineages.</title>
        <authorList>
            <person name="Tao J."/>
        </authorList>
    </citation>
    <scope>NUCLEOTIDE SEQUENCE [LARGE SCALE GENOMIC DNA]</scope>
    <source>
        <strain evidence="2">SZCCT0094</strain>
    </source>
</reference>
<name>A0ABS5GBW0_9BRAD</name>
<protein>
    <submittedName>
        <fullName evidence="1">Uncharacterized protein</fullName>
    </submittedName>
</protein>
<dbReference type="EMBL" id="JAFCLK010000024">
    <property type="protein sequence ID" value="MBR1138810.1"/>
    <property type="molecule type" value="Genomic_DNA"/>
</dbReference>
<evidence type="ECO:0000313" key="1">
    <source>
        <dbReference type="EMBL" id="MBR1138810.1"/>
    </source>
</evidence>
<proteinExistence type="predicted"/>
<organism evidence="1 2">
    <name type="scientific">Bradyrhizobium denitrificans</name>
    <dbReference type="NCBI Taxonomy" id="2734912"/>
    <lineage>
        <taxon>Bacteria</taxon>
        <taxon>Pseudomonadati</taxon>
        <taxon>Pseudomonadota</taxon>
        <taxon>Alphaproteobacteria</taxon>
        <taxon>Hyphomicrobiales</taxon>
        <taxon>Nitrobacteraceae</taxon>
        <taxon>Bradyrhizobium</taxon>
    </lineage>
</organism>
<accession>A0ABS5GBW0</accession>
<keyword evidence="2" id="KW-1185">Reference proteome</keyword>
<evidence type="ECO:0000313" key="2">
    <source>
        <dbReference type="Proteomes" id="UP001314635"/>
    </source>
</evidence>
<dbReference type="RefSeq" id="WP_041750979.1">
    <property type="nucleotide sequence ID" value="NZ_JABFDP010000016.1"/>
</dbReference>